<dbReference type="EMBL" id="RWIU01000002">
    <property type="protein sequence ID" value="RSK44704.1"/>
    <property type="molecule type" value="Genomic_DNA"/>
</dbReference>
<comment type="caution">
    <text evidence="1">The sequence shown here is derived from an EMBL/GenBank/DDBJ whole genome shotgun (WGS) entry which is preliminary data.</text>
</comment>
<organism evidence="1 2">
    <name type="scientific">Hymenobacter perfusus</name>
    <dbReference type="NCBI Taxonomy" id="1236770"/>
    <lineage>
        <taxon>Bacteria</taxon>
        <taxon>Pseudomonadati</taxon>
        <taxon>Bacteroidota</taxon>
        <taxon>Cytophagia</taxon>
        <taxon>Cytophagales</taxon>
        <taxon>Hymenobacteraceae</taxon>
        <taxon>Hymenobacter</taxon>
    </lineage>
</organism>
<evidence type="ECO:0000313" key="1">
    <source>
        <dbReference type="EMBL" id="RSK44704.1"/>
    </source>
</evidence>
<dbReference type="RefSeq" id="WP_125436856.1">
    <property type="nucleotide sequence ID" value="NZ_RWIU01000002.1"/>
</dbReference>
<evidence type="ECO:0000313" key="2">
    <source>
        <dbReference type="Proteomes" id="UP000270291"/>
    </source>
</evidence>
<accession>A0A428KE97</accession>
<protein>
    <submittedName>
        <fullName evidence="1">Uncharacterized protein</fullName>
    </submittedName>
</protein>
<name>A0A428KE97_9BACT</name>
<dbReference type="AlphaFoldDB" id="A0A428KE97"/>
<keyword evidence="2" id="KW-1185">Reference proteome</keyword>
<reference evidence="1 2" key="1">
    <citation type="submission" date="2018-12" db="EMBL/GenBank/DDBJ databases">
        <authorList>
            <person name="Feng G."/>
            <person name="Zhu H."/>
        </authorList>
    </citation>
    <scope>NUCLEOTIDE SEQUENCE [LARGE SCALE GENOMIC DNA]</scope>
    <source>
        <strain evidence="1 2">LMG 26000</strain>
    </source>
</reference>
<dbReference type="OrthoDB" id="882482at2"/>
<gene>
    <name evidence="1" type="ORF">EI293_09340</name>
</gene>
<sequence length="196" mass="21294">MKHAELLAWLAEPADFAQGAGLYAQLGGSGVYQQLFALGETGYSRQVLVAQLQLLAGPVEEPAEVVRPLVVPTPDAGVLAGLRTQLKACRDERSHLHAQLTASGIRATVRCKLAHRICALTDQVQLLLAHEAHLVAHGRLPGPVATQDVTDAGELRRRLDNLISLRAKVRKRPERAAELPGLEADIQLIREKLPLR</sequence>
<proteinExistence type="predicted"/>
<dbReference type="Proteomes" id="UP000270291">
    <property type="component" value="Unassembled WGS sequence"/>
</dbReference>